<dbReference type="PANTHER" id="PTHR47349:SF1">
    <property type="entry name" value="AER328WP"/>
    <property type="match status" value="1"/>
</dbReference>
<accession>J3NII2</accession>
<reference evidence="4" key="5">
    <citation type="submission" date="2018-04" db="UniProtKB">
        <authorList>
            <consortium name="EnsemblFungi"/>
        </authorList>
    </citation>
    <scope>IDENTIFICATION</scope>
    <source>
        <strain evidence="4">R3-111a-1</strain>
    </source>
</reference>
<gene>
    <name evidence="4" type="primary">20341520</name>
    <name evidence="3" type="ORF">GGTG_01062</name>
</gene>
<reference evidence="4" key="4">
    <citation type="journal article" date="2015" name="G3 (Bethesda)">
        <title>Genome sequences of three phytopathogenic species of the Magnaporthaceae family of fungi.</title>
        <authorList>
            <person name="Okagaki L.H."/>
            <person name="Nunes C.C."/>
            <person name="Sailsbery J."/>
            <person name="Clay B."/>
            <person name="Brown D."/>
            <person name="John T."/>
            <person name="Oh Y."/>
            <person name="Young N."/>
            <person name="Fitzgerald M."/>
            <person name="Haas B.J."/>
            <person name="Zeng Q."/>
            <person name="Young S."/>
            <person name="Adiconis X."/>
            <person name="Fan L."/>
            <person name="Levin J.Z."/>
            <person name="Mitchell T.K."/>
            <person name="Okubara P.A."/>
            <person name="Farman M.L."/>
            <person name="Kohn L.M."/>
            <person name="Birren B."/>
            <person name="Ma L.-J."/>
            <person name="Dean R.A."/>
        </authorList>
    </citation>
    <scope>NUCLEOTIDE SEQUENCE</scope>
    <source>
        <strain evidence="4">R3-111a-1</strain>
    </source>
</reference>
<dbReference type="AlphaFoldDB" id="J3NII2"/>
<feature type="region of interest" description="Disordered" evidence="1">
    <location>
        <begin position="163"/>
        <end position="484"/>
    </location>
</feature>
<feature type="compositionally biased region" description="Low complexity" evidence="1">
    <location>
        <begin position="450"/>
        <end position="467"/>
    </location>
</feature>
<dbReference type="VEuPathDB" id="FungiDB:GGTG_01062"/>
<name>J3NII2_GAET3</name>
<dbReference type="Proteomes" id="UP000006039">
    <property type="component" value="Unassembled WGS sequence"/>
</dbReference>
<sequence>MFALSLVMGPRKRARPNPSDGAGASSTISLPLPRPDPEDTHARLLPGPEAAASSPNLPIPSAPTQKPAMEAQASDKRSSINSDASQPMPKQVKKTKSWYGSWPRAPRAKAAPSTQVARESILGGTLKPDITLDLSRYDAKKVSADAAGDAAADHGGVAITSTLPHIEENGPAGTHANAPSETAAAVTPSREPSSTTGGPVAKAPSPTDQETPRASQATTAELPQQPVTSSGWLGWLGRPTVTDVSVSLEPATPEPNKPDTLLEQEQAKDEHAAPKTGDAQEASASLGDVVPSASQSLPEPTGSSWFGFWPARTLTKQPDPTDERDIANKDDGPTPQLAVDAEPAKGQEDVAIPDAPVTSPQAQPAGSTWAFWSRDTKSKPGTADTSAREPGEIAVMGQGSEAHPQPASNAEVKITTPIVKEPMPVTHTKDAGKKPKRLRPQSMDIDEPGARPSTPASTSSVAADSASIRSATQTPDSTAKNSGANLLLPSFRSTYRMKGNPSILRQITQFLLRTQQPPPLNHVFLAREPPKIKKALAIGVHGLFPATYLRPMIGQPTGTSIKFANHCADSIRRWADSHGCEGCEIEKVALEGEGKIGDRVENLWKLLLNWIDLIRQADLIMVACHSQGVPVGVMLVAKLIELGIVTTSRIGICAMAGVSLGPFPSYQSGMGMLMGSAAELWEFANPESEVSRRLEASLRAVLAHGARVTYIGSMDDQVVPLESALYSSASHPLLYRAVFVDARVHAPDFIAHLVGFALKLRNMGISDHGLIRELSVPLAGSLYSGAGHSTLYDDPQVYDLAISHALETSDVGRVPCEIRRHEGITNPNPYHLPWIMRGLLEEDLARTELSSEVAELLAQFDNWKPVTKPLKDVKYRLEAVRSKL</sequence>
<feature type="compositionally biased region" description="Polar residues" evidence="1">
    <location>
        <begin position="292"/>
        <end position="304"/>
    </location>
</feature>
<evidence type="ECO:0000256" key="1">
    <source>
        <dbReference type="SAM" id="MobiDB-lite"/>
    </source>
</evidence>
<dbReference type="EnsemblFungi" id="EJT81075">
    <property type="protein sequence ID" value="EJT81075"/>
    <property type="gene ID" value="GGTG_01062"/>
</dbReference>
<feature type="compositionally biased region" description="Polar residues" evidence="1">
    <location>
        <begin position="206"/>
        <end position="231"/>
    </location>
</feature>
<dbReference type="EMBL" id="GL385395">
    <property type="protein sequence ID" value="EJT81075.1"/>
    <property type="molecule type" value="Genomic_DNA"/>
</dbReference>
<dbReference type="InterPro" id="IPR058933">
    <property type="entry name" value="YMC020W-like_ab_hydrolase"/>
</dbReference>
<dbReference type="HOGENOM" id="CLU_010834_0_1_1"/>
<reference evidence="3" key="2">
    <citation type="submission" date="2010-07" db="EMBL/GenBank/DDBJ databases">
        <authorList>
            <consortium name="The Broad Institute Genome Sequencing Platform"/>
            <consortium name="Broad Institute Genome Sequencing Center for Infectious Disease"/>
            <person name="Ma L.-J."/>
            <person name="Dead R."/>
            <person name="Young S."/>
            <person name="Zeng Q."/>
            <person name="Koehrsen M."/>
            <person name="Alvarado L."/>
            <person name="Berlin A."/>
            <person name="Chapman S.B."/>
            <person name="Chen Z."/>
            <person name="Freedman E."/>
            <person name="Gellesch M."/>
            <person name="Goldberg J."/>
            <person name="Griggs A."/>
            <person name="Gujja S."/>
            <person name="Heilman E.R."/>
            <person name="Heiman D."/>
            <person name="Hepburn T."/>
            <person name="Howarth C."/>
            <person name="Jen D."/>
            <person name="Larson L."/>
            <person name="Mehta T."/>
            <person name="Neiman D."/>
            <person name="Pearson M."/>
            <person name="Roberts A."/>
            <person name="Saif S."/>
            <person name="Shea T."/>
            <person name="Shenoy N."/>
            <person name="Sisk P."/>
            <person name="Stolte C."/>
            <person name="Sykes S."/>
            <person name="Walk T."/>
            <person name="White J."/>
            <person name="Yandava C."/>
            <person name="Haas B."/>
            <person name="Nusbaum C."/>
            <person name="Birren B."/>
        </authorList>
    </citation>
    <scope>NUCLEOTIDE SEQUENCE</scope>
    <source>
        <strain evidence="3">R3-111a-1</strain>
    </source>
</reference>
<feature type="domain" description="YMC020W-like alpha/beta hydrolase" evidence="2">
    <location>
        <begin position="488"/>
        <end position="843"/>
    </location>
</feature>
<dbReference type="eggNOG" id="ENOG502QR2T">
    <property type="taxonomic scope" value="Eukaryota"/>
</dbReference>
<feature type="compositionally biased region" description="Polar residues" evidence="1">
    <location>
        <begin position="468"/>
        <end position="484"/>
    </location>
</feature>
<dbReference type="PANTHER" id="PTHR47349">
    <property type="entry name" value="CHROMOSOME 8, WHOLE GENOME SHOTGUN SEQUENCE"/>
    <property type="match status" value="1"/>
</dbReference>
<dbReference type="Pfam" id="PF26147">
    <property type="entry name" value="AB_HYDROLASE_YMC0-YMC35"/>
    <property type="match status" value="1"/>
</dbReference>
<dbReference type="GeneID" id="20341520"/>
<reference evidence="5" key="1">
    <citation type="submission" date="2010-07" db="EMBL/GenBank/DDBJ databases">
        <title>The genome sequence of Gaeumannomyces graminis var. tritici strain R3-111a-1.</title>
        <authorList>
            <consortium name="The Broad Institute Genome Sequencing Platform"/>
            <person name="Ma L.-J."/>
            <person name="Dead R."/>
            <person name="Young S."/>
            <person name="Zeng Q."/>
            <person name="Koehrsen M."/>
            <person name="Alvarado L."/>
            <person name="Berlin A."/>
            <person name="Chapman S.B."/>
            <person name="Chen Z."/>
            <person name="Freedman E."/>
            <person name="Gellesch M."/>
            <person name="Goldberg J."/>
            <person name="Griggs A."/>
            <person name="Gujja S."/>
            <person name="Heilman E.R."/>
            <person name="Heiman D."/>
            <person name="Hepburn T."/>
            <person name="Howarth C."/>
            <person name="Jen D."/>
            <person name="Larson L."/>
            <person name="Mehta T."/>
            <person name="Neiman D."/>
            <person name="Pearson M."/>
            <person name="Roberts A."/>
            <person name="Saif S."/>
            <person name="Shea T."/>
            <person name="Shenoy N."/>
            <person name="Sisk P."/>
            <person name="Stolte C."/>
            <person name="Sykes S."/>
            <person name="Walk T."/>
            <person name="White J."/>
            <person name="Yandava C."/>
            <person name="Haas B."/>
            <person name="Nusbaum C."/>
            <person name="Birren B."/>
        </authorList>
    </citation>
    <scope>NUCLEOTIDE SEQUENCE [LARGE SCALE GENOMIC DNA]</scope>
    <source>
        <strain evidence="5">R3-111a-1</strain>
    </source>
</reference>
<dbReference type="RefSeq" id="XP_009217084.1">
    <property type="nucleotide sequence ID" value="XM_009218820.1"/>
</dbReference>
<evidence type="ECO:0000313" key="3">
    <source>
        <dbReference type="EMBL" id="EJT81075.1"/>
    </source>
</evidence>
<feature type="compositionally biased region" description="Basic and acidic residues" evidence="1">
    <location>
        <begin position="319"/>
        <end position="332"/>
    </location>
</feature>
<evidence type="ECO:0000313" key="4">
    <source>
        <dbReference type="EnsemblFungi" id="EJT81075"/>
    </source>
</evidence>
<evidence type="ECO:0000313" key="5">
    <source>
        <dbReference type="Proteomes" id="UP000006039"/>
    </source>
</evidence>
<proteinExistence type="predicted"/>
<feature type="region of interest" description="Disordered" evidence="1">
    <location>
        <begin position="1"/>
        <end position="116"/>
    </location>
</feature>
<evidence type="ECO:0000259" key="2">
    <source>
        <dbReference type="Pfam" id="PF26147"/>
    </source>
</evidence>
<keyword evidence="5" id="KW-1185">Reference proteome</keyword>
<dbReference type="InterPro" id="IPR058934">
    <property type="entry name" value="YMC020W-like"/>
</dbReference>
<organism evidence="3">
    <name type="scientific">Gaeumannomyces tritici (strain R3-111a-1)</name>
    <name type="common">Wheat and barley take-all root rot fungus</name>
    <name type="synonym">Gaeumannomyces graminis var. tritici</name>
    <dbReference type="NCBI Taxonomy" id="644352"/>
    <lineage>
        <taxon>Eukaryota</taxon>
        <taxon>Fungi</taxon>
        <taxon>Dikarya</taxon>
        <taxon>Ascomycota</taxon>
        <taxon>Pezizomycotina</taxon>
        <taxon>Sordariomycetes</taxon>
        <taxon>Sordariomycetidae</taxon>
        <taxon>Magnaporthales</taxon>
        <taxon>Magnaporthaceae</taxon>
        <taxon>Gaeumannomyces</taxon>
    </lineage>
</organism>
<reference evidence="3" key="3">
    <citation type="submission" date="2010-09" db="EMBL/GenBank/DDBJ databases">
        <title>Annotation of Gaeumannomyces graminis var. tritici R3-111a-1.</title>
        <authorList>
            <consortium name="The Broad Institute Genome Sequencing Platform"/>
            <person name="Ma L.-J."/>
            <person name="Dead R."/>
            <person name="Young S.K."/>
            <person name="Zeng Q."/>
            <person name="Gargeya S."/>
            <person name="Fitzgerald M."/>
            <person name="Haas B."/>
            <person name="Abouelleil A."/>
            <person name="Alvarado L."/>
            <person name="Arachchi H.M."/>
            <person name="Berlin A."/>
            <person name="Brown A."/>
            <person name="Chapman S.B."/>
            <person name="Chen Z."/>
            <person name="Dunbar C."/>
            <person name="Freedman E."/>
            <person name="Gearin G."/>
            <person name="Gellesch M."/>
            <person name="Goldberg J."/>
            <person name="Griggs A."/>
            <person name="Gujja S."/>
            <person name="Heiman D."/>
            <person name="Howarth C."/>
            <person name="Larson L."/>
            <person name="Lui A."/>
            <person name="MacDonald P.J.P."/>
            <person name="Mehta T."/>
            <person name="Montmayeur A."/>
            <person name="Murphy C."/>
            <person name="Neiman D."/>
            <person name="Pearson M."/>
            <person name="Priest M."/>
            <person name="Roberts A."/>
            <person name="Saif S."/>
            <person name="Shea T."/>
            <person name="Shenoy N."/>
            <person name="Sisk P."/>
            <person name="Stolte C."/>
            <person name="Sykes S."/>
            <person name="Yandava C."/>
            <person name="Wortman J."/>
            <person name="Nusbaum C."/>
            <person name="Birren B."/>
        </authorList>
    </citation>
    <scope>NUCLEOTIDE SEQUENCE</scope>
    <source>
        <strain evidence="3">R3-111a-1</strain>
    </source>
</reference>
<protein>
    <recommendedName>
        <fullName evidence="2">YMC020W-like alpha/beta hydrolase domain-containing protein</fullName>
    </recommendedName>
</protein>
<dbReference type="OrthoDB" id="5598028at2759"/>